<evidence type="ECO:0000313" key="2">
    <source>
        <dbReference type="Proteomes" id="UP000306147"/>
    </source>
</evidence>
<comment type="caution">
    <text evidence="1">The sequence shown here is derived from an EMBL/GenBank/DDBJ whole genome shotgun (WGS) entry which is preliminary data.</text>
</comment>
<organism evidence="1 2">
    <name type="scientific">Sphingomonas gei</name>
    <dbReference type="NCBI Taxonomy" id="1395960"/>
    <lineage>
        <taxon>Bacteria</taxon>
        <taxon>Pseudomonadati</taxon>
        <taxon>Pseudomonadota</taxon>
        <taxon>Alphaproteobacteria</taxon>
        <taxon>Sphingomonadales</taxon>
        <taxon>Sphingomonadaceae</taxon>
        <taxon>Sphingomonas</taxon>
    </lineage>
</organism>
<reference evidence="1 2" key="1">
    <citation type="submission" date="2019-04" db="EMBL/GenBank/DDBJ databases">
        <title>Sphingomonas psychrotolerans sp. nov., isolated from soil in the Tianshan Mountains, Xinjiang, China.</title>
        <authorList>
            <person name="Luo Y."/>
            <person name="Sheng H."/>
        </authorList>
    </citation>
    <scope>NUCLEOTIDE SEQUENCE [LARGE SCALE GENOMIC DNA]</scope>
    <source>
        <strain evidence="1 2">ZFGT-11</strain>
    </source>
</reference>
<gene>
    <name evidence="1" type="ORF">E5A73_00210</name>
</gene>
<sequence>MKILALFPLLGAAACVSPGDADRPVPVMVVAYHDLQLQTGEGQTELAMRVARSAADFCKSYDPQDKRMIFDVRLASAQNCPGAARLMLLQRMPNRVRRAYHAVRSGK</sequence>
<dbReference type="PROSITE" id="PS51257">
    <property type="entry name" value="PROKAR_LIPOPROTEIN"/>
    <property type="match status" value="1"/>
</dbReference>
<dbReference type="AlphaFoldDB" id="A0A4S1XHH0"/>
<dbReference type="RefSeq" id="WP_135961804.1">
    <property type="nucleotide sequence ID" value="NZ_SRXT01000001.1"/>
</dbReference>
<dbReference type="InterPro" id="IPR030972">
    <property type="entry name" value="UrcA_uranyl"/>
</dbReference>
<keyword evidence="2" id="KW-1185">Reference proteome</keyword>
<proteinExistence type="predicted"/>
<dbReference type="OrthoDB" id="7584340at2"/>
<accession>A0A4S1XHH0</accession>
<dbReference type="Proteomes" id="UP000306147">
    <property type="component" value="Unassembled WGS sequence"/>
</dbReference>
<protein>
    <submittedName>
        <fullName evidence="1">UrcA family protein</fullName>
    </submittedName>
</protein>
<dbReference type="EMBL" id="SRXT01000001">
    <property type="protein sequence ID" value="TGX55601.1"/>
    <property type="molecule type" value="Genomic_DNA"/>
</dbReference>
<evidence type="ECO:0000313" key="1">
    <source>
        <dbReference type="EMBL" id="TGX55601.1"/>
    </source>
</evidence>
<dbReference type="NCBIfam" id="TIGR04433">
    <property type="entry name" value="UrcA_uranyl"/>
    <property type="match status" value="1"/>
</dbReference>
<name>A0A4S1XHH0_9SPHN</name>